<organism evidence="2 3">
    <name type="scientific">Lachnobacterium bovis</name>
    <dbReference type="NCBI Taxonomy" id="140626"/>
    <lineage>
        <taxon>Bacteria</taxon>
        <taxon>Bacillati</taxon>
        <taxon>Bacillota</taxon>
        <taxon>Clostridia</taxon>
        <taxon>Lachnospirales</taxon>
        <taxon>Lachnospiraceae</taxon>
        <taxon>Lachnobacterium</taxon>
    </lineage>
</organism>
<dbReference type="EMBL" id="FOGW01000005">
    <property type="protein sequence ID" value="SER55068.1"/>
    <property type="molecule type" value="Genomic_DNA"/>
</dbReference>
<dbReference type="OrthoDB" id="2086261at2"/>
<reference evidence="3" key="1">
    <citation type="submission" date="2016-10" db="EMBL/GenBank/DDBJ databases">
        <authorList>
            <person name="Varghese N."/>
            <person name="Submissions S."/>
        </authorList>
    </citation>
    <scope>NUCLEOTIDE SEQUENCE [LARGE SCALE GENOMIC DNA]</scope>
    <source>
        <strain evidence="3">S1b</strain>
    </source>
</reference>
<gene>
    <name evidence="2" type="ORF">SAMN02910429_00435</name>
</gene>
<dbReference type="InterPro" id="IPR046118">
    <property type="entry name" value="DUF6115"/>
</dbReference>
<protein>
    <submittedName>
        <fullName evidence="2">Uncharacterized protein</fullName>
    </submittedName>
</protein>
<dbReference type="RefSeq" id="WP_022747901.1">
    <property type="nucleotide sequence ID" value="NZ_FOGW01000005.1"/>
</dbReference>
<evidence type="ECO:0000313" key="3">
    <source>
        <dbReference type="Proteomes" id="UP000182471"/>
    </source>
</evidence>
<keyword evidence="1" id="KW-0812">Transmembrane</keyword>
<name>A0A1H9Q3S4_9FIRM</name>
<dbReference type="Pfam" id="PF19610">
    <property type="entry name" value="DUF6115"/>
    <property type="match status" value="1"/>
</dbReference>
<accession>A0A1H9Q3S4</accession>
<evidence type="ECO:0000313" key="2">
    <source>
        <dbReference type="EMBL" id="SER55068.1"/>
    </source>
</evidence>
<sequence>MNVVEISLIVVGVIFMVASFFIEERLSQKDVEKINSLSEKQMKIVIEKQLKNADVIIDEKITEQLDYNLEIAERAMEKETNNKIMAISEYSDTVLDSMNKTHNEIMFLYSMLNDKHEELTKLAGELSDFSTNMKSTQDEVLARWAQAAEEVEEKLNETDKIEEDELLSESIKNGKEAATGDDKSNHNVDILRLHKSGMNNVEIAKELGLGLGEVKFVIGLYRSNVKEAIQ</sequence>
<keyword evidence="1" id="KW-0472">Membrane</keyword>
<keyword evidence="1" id="KW-1133">Transmembrane helix</keyword>
<evidence type="ECO:0000256" key="1">
    <source>
        <dbReference type="SAM" id="Phobius"/>
    </source>
</evidence>
<feature type="transmembrane region" description="Helical" evidence="1">
    <location>
        <begin position="6"/>
        <end position="23"/>
    </location>
</feature>
<keyword evidence="3" id="KW-1185">Reference proteome</keyword>
<dbReference type="AlphaFoldDB" id="A0A1H9Q3S4"/>
<dbReference type="Proteomes" id="UP000182471">
    <property type="component" value="Unassembled WGS sequence"/>
</dbReference>
<proteinExistence type="predicted"/>